<reference evidence="3" key="1">
    <citation type="journal article" date="2019" name="Int. J. Syst. Evol. Microbiol.">
        <title>The Global Catalogue of Microorganisms (GCM) 10K type strain sequencing project: providing services to taxonomists for standard genome sequencing and annotation.</title>
        <authorList>
            <consortium name="The Broad Institute Genomics Platform"/>
            <consortium name="The Broad Institute Genome Sequencing Center for Infectious Disease"/>
            <person name="Wu L."/>
            <person name="Ma J."/>
        </authorList>
    </citation>
    <scope>NUCLEOTIDE SEQUENCE [LARGE SCALE GENOMIC DNA]</scope>
    <source>
        <strain evidence="3">CGMCC 1.13681</strain>
    </source>
</reference>
<evidence type="ECO:0000313" key="3">
    <source>
        <dbReference type="Proteomes" id="UP001596413"/>
    </source>
</evidence>
<feature type="transmembrane region" description="Helical" evidence="1">
    <location>
        <begin position="6"/>
        <end position="24"/>
    </location>
</feature>
<dbReference type="Proteomes" id="UP001596413">
    <property type="component" value="Unassembled WGS sequence"/>
</dbReference>
<keyword evidence="1" id="KW-0812">Transmembrane</keyword>
<sequence length="159" mass="17063">MDTSWWWSAAAAVALALGAGLGAAGRRARRGLRAARHRTGLLFEGMLAGARPGVTVGDIWWARTPCGDRPPQGVRARDRPCLVLRVDGATALVAGITGRFDHDRPGVIPLPPGTVGDARGRPGYLRTGELREVPLGELRRRAGTVDPTVWDQVRYLAEP</sequence>
<comment type="caution">
    <text evidence="2">The sequence shown here is derived from an EMBL/GenBank/DDBJ whole genome shotgun (WGS) entry which is preliminary data.</text>
</comment>
<dbReference type="Pfam" id="PF02452">
    <property type="entry name" value="PemK_toxin"/>
    <property type="match status" value="1"/>
</dbReference>
<organism evidence="2 3">
    <name type="scientific">Streptomyces polyrhachis</name>
    <dbReference type="NCBI Taxonomy" id="1282885"/>
    <lineage>
        <taxon>Bacteria</taxon>
        <taxon>Bacillati</taxon>
        <taxon>Actinomycetota</taxon>
        <taxon>Actinomycetes</taxon>
        <taxon>Kitasatosporales</taxon>
        <taxon>Streptomycetaceae</taxon>
        <taxon>Streptomyces</taxon>
    </lineage>
</organism>
<dbReference type="SUPFAM" id="SSF50118">
    <property type="entry name" value="Cell growth inhibitor/plasmid maintenance toxic component"/>
    <property type="match status" value="1"/>
</dbReference>
<dbReference type="InterPro" id="IPR003477">
    <property type="entry name" value="PemK-like"/>
</dbReference>
<name>A0ABW2GI12_9ACTN</name>
<evidence type="ECO:0000313" key="2">
    <source>
        <dbReference type="EMBL" id="MFC7218487.1"/>
    </source>
</evidence>
<evidence type="ECO:0000256" key="1">
    <source>
        <dbReference type="SAM" id="Phobius"/>
    </source>
</evidence>
<proteinExistence type="predicted"/>
<protein>
    <submittedName>
        <fullName evidence="2">Type II toxin-antitoxin system PemK/MazF family toxin</fullName>
    </submittedName>
</protein>
<dbReference type="EMBL" id="JBHSZO010000012">
    <property type="protein sequence ID" value="MFC7218487.1"/>
    <property type="molecule type" value="Genomic_DNA"/>
</dbReference>
<dbReference type="RefSeq" id="WP_386413846.1">
    <property type="nucleotide sequence ID" value="NZ_JBHSZO010000012.1"/>
</dbReference>
<gene>
    <name evidence="2" type="ORF">ACFQLX_09955</name>
</gene>
<keyword evidence="3" id="KW-1185">Reference proteome</keyword>
<keyword evidence="1" id="KW-0472">Membrane</keyword>
<keyword evidence="1" id="KW-1133">Transmembrane helix</keyword>
<accession>A0ABW2GI12</accession>